<keyword evidence="1" id="KW-0472">Membrane</keyword>
<keyword evidence="1" id="KW-0812">Transmembrane</keyword>
<gene>
    <name evidence="2" type="ORF">SAMN04487931_105133</name>
</gene>
<keyword evidence="1" id="KW-1133">Transmembrane helix</keyword>
<evidence type="ECO:0000313" key="3">
    <source>
        <dbReference type="Proteomes" id="UP000199608"/>
    </source>
</evidence>
<dbReference type="AlphaFoldDB" id="A0A1H2GD43"/>
<dbReference type="InterPro" id="IPR032820">
    <property type="entry name" value="ATPase_put"/>
</dbReference>
<dbReference type="Pfam" id="PF09527">
    <property type="entry name" value="ATPase_gene1"/>
    <property type="match status" value="1"/>
</dbReference>
<accession>A0A1H2GD43</accession>
<sequence>MKKETGKTVRELGYFASLGLSVAISIFIGLFIGIWLDKKFDTDPVLMFIGLAFGIAAGFSNIIRAGKKGRKF</sequence>
<dbReference type="Proteomes" id="UP000199608">
    <property type="component" value="Unassembled WGS sequence"/>
</dbReference>
<organism evidence="2 3">
    <name type="scientific">Desulfobacula phenolica</name>
    <dbReference type="NCBI Taxonomy" id="90732"/>
    <lineage>
        <taxon>Bacteria</taxon>
        <taxon>Pseudomonadati</taxon>
        <taxon>Thermodesulfobacteriota</taxon>
        <taxon>Desulfobacteria</taxon>
        <taxon>Desulfobacterales</taxon>
        <taxon>Desulfobacteraceae</taxon>
        <taxon>Desulfobacula</taxon>
    </lineage>
</organism>
<keyword evidence="3" id="KW-1185">Reference proteome</keyword>
<evidence type="ECO:0000256" key="1">
    <source>
        <dbReference type="SAM" id="Phobius"/>
    </source>
</evidence>
<dbReference type="RefSeq" id="WP_014957335.1">
    <property type="nucleotide sequence ID" value="NZ_FNLL01000005.1"/>
</dbReference>
<reference evidence="3" key="1">
    <citation type="submission" date="2016-10" db="EMBL/GenBank/DDBJ databases">
        <authorList>
            <person name="Varghese N."/>
            <person name="Submissions S."/>
        </authorList>
    </citation>
    <scope>NUCLEOTIDE SEQUENCE [LARGE SCALE GENOMIC DNA]</scope>
    <source>
        <strain evidence="3">DSM 3384</strain>
    </source>
</reference>
<feature type="transmembrane region" description="Helical" evidence="1">
    <location>
        <begin position="12"/>
        <end position="33"/>
    </location>
</feature>
<dbReference type="EMBL" id="FNLL01000005">
    <property type="protein sequence ID" value="SDU17444.1"/>
    <property type="molecule type" value="Genomic_DNA"/>
</dbReference>
<protein>
    <submittedName>
        <fullName evidence="2">ATP synthase protein I</fullName>
    </submittedName>
</protein>
<name>A0A1H2GD43_9BACT</name>
<feature type="transmembrane region" description="Helical" evidence="1">
    <location>
        <begin position="45"/>
        <end position="63"/>
    </location>
</feature>
<proteinExistence type="predicted"/>
<evidence type="ECO:0000313" key="2">
    <source>
        <dbReference type="EMBL" id="SDU17444.1"/>
    </source>
</evidence>